<sequence length="122" mass="13255">MFISNKLQSILFLVFALVTVQITARTSASASALRTFFSPHQHVYQPAGGIRPLPFEHFMTTSRTVIMQSSSTASPPGTGHHSGSKTTTTTSTGTESDDAYLDFGRFTAIQNLKVINQKFVKG</sequence>
<gene>
    <name evidence="3" type="ORF">K435DRAFT_879115</name>
</gene>
<proteinExistence type="predicted"/>
<evidence type="ECO:0000256" key="1">
    <source>
        <dbReference type="SAM" id="MobiDB-lite"/>
    </source>
</evidence>
<protein>
    <submittedName>
        <fullName evidence="3">Uncharacterized protein</fullName>
    </submittedName>
</protein>
<organism evidence="3 4">
    <name type="scientific">Dendrothele bispora (strain CBS 962.96)</name>
    <dbReference type="NCBI Taxonomy" id="1314807"/>
    <lineage>
        <taxon>Eukaryota</taxon>
        <taxon>Fungi</taxon>
        <taxon>Dikarya</taxon>
        <taxon>Basidiomycota</taxon>
        <taxon>Agaricomycotina</taxon>
        <taxon>Agaricomycetes</taxon>
        <taxon>Agaricomycetidae</taxon>
        <taxon>Agaricales</taxon>
        <taxon>Agaricales incertae sedis</taxon>
        <taxon>Dendrothele</taxon>
    </lineage>
</organism>
<dbReference type="EMBL" id="ML180874">
    <property type="protein sequence ID" value="THU76512.1"/>
    <property type="molecule type" value="Genomic_DNA"/>
</dbReference>
<reference evidence="3 4" key="1">
    <citation type="journal article" date="2019" name="Nat. Ecol. Evol.">
        <title>Megaphylogeny resolves global patterns of mushroom evolution.</title>
        <authorList>
            <person name="Varga T."/>
            <person name="Krizsan K."/>
            <person name="Foldi C."/>
            <person name="Dima B."/>
            <person name="Sanchez-Garcia M."/>
            <person name="Sanchez-Ramirez S."/>
            <person name="Szollosi G.J."/>
            <person name="Szarkandi J.G."/>
            <person name="Papp V."/>
            <person name="Albert L."/>
            <person name="Andreopoulos W."/>
            <person name="Angelini C."/>
            <person name="Antonin V."/>
            <person name="Barry K.W."/>
            <person name="Bougher N.L."/>
            <person name="Buchanan P."/>
            <person name="Buyck B."/>
            <person name="Bense V."/>
            <person name="Catcheside P."/>
            <person name="Chovatia M."/>
            <person name="Cooper J."/>
            <person name="Damon W."/>
            <person name="Desjardin D."/>
            <person name="Finy P."/>
            <person name="Geml J."/>
            <person name="Haridas S."/>
            <person name="Hughes K."/>
            <person name="Justo A."/>
            <person name="Karasinski D."/>
            <person name="Kautmanova I."/>
            <person name="Kiss B."/>
            <person name="Kocsube S."/>
            <person name="Kotiranta H."/>
            <person name="LaButti K.M."/>
            <person name="Lechner B.E."/>
            <person name="Liimatainen K."/>
            <person name="Lipzen A."/>
            <person name="Lukacs Z."/>
            <person name="Mihaltcheva S."/>
            <person name="Morgado L.N."/>
            <person name="Niskanen T."/>
            <person name="Noordeloos M.E."/>
            <person name="Ohm R.A."/>
            <person name="Ortiz-Santana B."/>
            <person name="Ovrebo C."/>
            <person name="Racz N."/>
            <person name="Riley R."/>
            <person name="Savchenko A."/>
            <person name="Shiryaev A."/>
            <person name="Soop K."/>
            <person name="Spirin V."/>
            <person name="Szebenyi C."/>
            <person name="Tomsovsky M."/>
            <person name="Tulloss R.E."/>
            <person name="Uehling J."/>
            <person name="Grigoriev I.V."/>
            <person name="Vagvolgyi C."/>
            <person name="Papp T."/>
            <person name="Martin F.M."/>
            <person name="Miettinen O."/>
            <person name="Hibbett D.S."/>
            <person name="Nagy L.G."/>
        </authorList>
    </citation>
    <scope>NUCLEOTIDE SEQUENCE [LARGE SCALE GENOMIC DNA]</scope>
    <source>
        <strain evidence="3 4">CBS 962.96</strain>
    </source>
</reference>
<keyword evidence="4" id="KW-1185">Reference proteome</keyword>
<keyword evidence="2" id="KW-0732">Signal</keyword>
<feature type="chain" id="PRO_5020734829" evidence="2">
    <location>
        <begin position="25"/>
        <end position="122"/>
    </location>
</feature>
<feature type="signal peptide" evidence="2">
    <location>
        <begin position="1"/>
        <end position="24"/>
    </location>
</feature>
<feature type="region of interest" description="Disordered" evidence="1">
    <location>
        <begin position="66"/>
        <end position="96"/>
    </location>
</feature>
<accession>A0A4S8KLV8</accession>
<evidence type="ECO:0000313" key="4">
    <source>
        <dbReference type="Proteomes" id="UP000297245"/>
    </source>
</evidence>
<dbReference type="AlphaFoldDB" id="A0A4S8KLV8"/>
<name>A0A4S8KLV8_DENBC</name>
<feature type="compositionally biased region" description="Low complexity" evidence="1">
    <location>
        <begin position="77"/>
        <end position="94"/>
    </location>
</feature>
<evidence type="ECO:0000256" key="2">
    <source>
        <dbReference type="SAM" id="SignalP"/>
    </source>
</evidence>
<dbReference type="Proteomes" id="UP000297245">
    <property type="component" value="Unassembled WGS sequence"/>
</dbReference>
<feature type="compositionally biased region" description="Polar residues" evidence="1">
    <location>
        <begin position="66"/>
        <end position="75"/>
    </location>
</feature>
<evidence type="ECO:0000313" key="3">
    <source>
        <dbReference type="EMBL" id="THU76512.1"/>
    </source>
</evidence>